<organism evidence="2 3">
    <name type="scientific">Streptomyces netropsis</name>
    <name type="common">Streptoverticillium netropsis</name>
    <dbReference type="NCBI Taxonomy" id="55404"/>
    <lineage>
        <taxon>Bacteria</taxon>
        <taxon>Bacillati</taxon>
        <taxon>Actinomycetota</taxon>
        <taxon>Actinomycetes</taxon>
        <taxon>Kitasatosporales</taxon>
        <taxon>Streptomycetaceae</taxon>
        <taxon>Streptomyces</taxon>
    </lineage>
</organism>
<dbReference type="PANTHER" id="PTHR35040">
    <property type="match status" value="1"/>
</dbReference>
<gene>
    <name evidence="2" type="ORF">FHS38_001338</name>
</gene>
<dbReference type="PANTHER" id="PTHR35040:SF9">
    <property type="entry name" value="4-LIKE CELL SURFACE PROTEIN, PUTATIVE (AFU_ORTHOLOGUE AFUA_4G14080)-RELATED"/>
    <property type="match status" value="1"/>
</dbReference>
<accession>A0A7W7L7Z2</accession>
<feature type="region of interest" description="Disordered" evidence="1">
    <location>
        <begin position="223"/>
        <end position="242"/>
    </location>
</feature>
<dbReference type="AlphaFoldDB" id="A0A7W7L7Z2"/>
<proteinExistence type="predicted"/>
<dbReference type="Pfam" id="PF12138">
    <property type="entry name" value="Spherulin4"/>
    <property type="match status" value="1"/>
</dbReference>
<protein>
    <recommendedName>
        <fullName evidence="4">Spherulation-specific family 4</fullName>
    </recommendedName>
</protein>
<evidence type="ECO:0008006" key="4">
    <source>
        <dbReference type="Google" id="ProtNLM"/>
    </source>
</evidence>
<evidence type="ECO:0000256" key="1">
    <source>
        <dbReference type="SAM" id="MobiDB-lite"/>
    </source>
</evidence>
<dbReference type="InterPro" id="IPR021986">
    <property type="entry name" value="Spherulin4"/>
</dbReference>
<dbReference type="RefSeq" id="WP_184731718.1">
    <property type="nucleotide sequence ID" value="NZ_BMRW01000006.1"/>
</dbReference>
<name>A0A7W7L7Z2_STRNE</name>
<reference evidence="2 3" key="1">
    <citation type="submission" date="2020-08" db="EMBL/GenBank/DDBJ databases">
        <title>Genomic Encyclopedia of Type Strains, Phase III (KMG-III): the genomes of soil and plant-associated and newly described type strains.</title>
        <authorList>
            <person name="Whitman W."/>
        </authorList>
    </citation>
    <scope>NUCLEOTIDE SEQUENCE [LARGE SCALE GENOMIC DNA]</scope>
    <source>
        <strain evidence="2 3">CECT 3265</strain>
    </source>
</reference>
<dbReference type="EMBL" id="JACHJG010000002">
    <property type="protein sequence ID" value="MBB4885310.1"/>
    <property type="molecule type" value="Genomic_DNA"/>
</dbReference>
<evidence type="ECO:0000313" key="3">
    <source>
        <dbReference type="Proteomes" id="UP000556436"/>
    </source>
</evidence>
<sequence>MTGRTNPGTGGGPPPDGGRRLLVPLYVHPAVSPQAWTSLTGTAAGLYAVVLNVADGPGHRPDPDFRAAADRLRDAGVRLLGYTDTGYGHRPPREIIADIRKHRRWYDVDGIFFDQAAAHAALLPRYRRLAVLARALGARTAVLNPGTHPDPGYALIADLLVTFEGSWEAYRRATVPNWTADHPPERFCHLVYGVPPERAEQVARTADGRGAAVHCAVPGEGANPWQTAPLTGAGTGLAGDVR</sequence>
<comment type="caution">
    <text evidence="2">The sequence shown here is derived from an EMBL/GenBank/DDBJ whole genome shotgun (WGS) entry which is preliminary data.</text>
</comment>
<dbReference type="Proteomes" id="UP000556436">
    <property type="component" value="Unassembled WGS sequence"/>
</dbReference>
<evidence type="ECO:0000313" key="2">
    <source>
        <dbReference type="EMBL" id="MBB4885310.1"/>
    </source>
</evidence>
<feature type="compositionally biased region" description="Gly residues" evidence="1">
    <location>
        <begin position="233"/>
        <end position="242"/>
    </location>
</feature>
<keyword evidence="3" id="KW-1185">Reference proteome</keyword>